<feature type="region of interest" description="Disordered" evidence="3">
    <location>
        <begin position="238"/>
        <end position="278"/>
    </location>
</feature>
<dbReference type="InterPro" id="IPR011990">
    <property type="entry name" value="TPR-like_helical_dom_sf"/>
</dbReference>
<feature type="compositionally biased region" description="Basic and acidic residues" evidence="3">
    <location>
        <begin position="177"/>
        <end position="200"/>
    </location>
</feature>
<feature type="domain" description="Clu" evidence="4">
    <location>
        <begin position="477"/>
        <end position="758"/>
    </location>
</feature>
<dbReference type="InterPro" id="IPR033646">
    <property type="entry name" value="CLU-central"/>
</dbReference>
<keyword evidence="6" id="KW-1185">Reference proteome</keyword>
<reference evidence="5 6" key="1">
    <citation type="submission" date="2016-09" db="EMBL/GenBank/DDBJ databases">
        <title>Extensive genetic diversity and differential bi-allelic expression allows diatom success in the polar Southern Ocean.</title>
        <authorList>
            <consortium name="DOE Joint Genome Institute"/>
            <person name="Mock T."/>
            <person name="Otillar R.P."/>
            <person name="Strauss J."/>
            <person name="Dupont C."/>
            <person name="Frickenhaus S."/>
            <person name="Maumus F."/>
            <person name="Mcmullan M."/>
            <person name="Sanges R."/>
            <person name="Schmutz J."/>
            <person name="Toseland A."/>
            <person name="Valas R."/>
            <person name="Veluchamy A."/>
            <person name="Ward B.J."/>
            <person name="Allen A."/>
            <person name="Barry K."/>
            <person name="Falciatore A."/>
            <person name="Ferrante M."/>
            <person name="Fortunato A.E."/>
            <person name="Gloeckner G."/>
            <person name="Gruber A."/>
            <person name="Hipkin R."/>
            <person name="Janech M."/>
            <person name="Kroth P."/>
            <person name="Leese F."/>
            <person name="Lindquist E."/>
            <person name="Lyon B.R."/>
            <person name="Martin J."/>
            <person name="Mayer C."/>
            <person name="Parker M."/>
            <person name="Quesneville H."/>
            <person name="Raymond J."/>
            <person name="Uhlig C."/>
            <person name="Valentin K.U."/>
            <person name="Worden A.Z."/>
            <person name="Armbrust E.V."/>
            <person name="Bowler C."/>
            <person name="Green B."/>
            <person name="Moulton V."/>
            <person name="Van Oosterhout C."/>
            <person name="Grigoriev I."/>
        </authorList>
    </citation>
    <scope>NUCLEOTIDE SEQUENCE [LARGE SCALE GENOMIC DNA]</scope>
    <source>
        <strain evidence="5 6">CCMP1102</strain>
    </source>
</reference>
<evidence type="ECO:0000313" key="6">
    <source>
        <dbReference type="Proteomes" id="UP000095751"/>
    </source>
</evidence>
<evidence type="ECO:0000259" key="4">
    <source>
        <dbReference type="PROSITE" id="PS51823"/>
    </source>
</evidence>
<dbReference type="PANTHER" id="PTHR12601">
    <property type="entry name" value="EUKARYOTIC TRANSLATION INITIATION FACTOR 3 SUBUNIT EIF-3"/>
    <property type="match status" value="1"/>
</dbReference>
<protein>
    <recommendedName>
        <fullName evidence="4">Clu domain-containing protein</fullName>
    </recommendedName>
</protein>
<dbReference type="Gene3D" id="1.25.40.10">
    <property type="entry name" value="Tetratricopeptide repeat domain"/>
    <property type="match status" value="2"/>
</dbReference>
<dbReference type="InterPro" id="IPR019734">
    <property type="entry name" value="TPR_rpt"/>
</dbReference>
<proteinExistence type="predicted"/>
<dbReference type="Proteomes" id="UP000095751">
    <property type="component" value="Unassembled WGS sequence"/>
</dbReference>
<feature type="region of interest" description="Disordered" evidence="3">
    <location>
        <begin position="171"/>
        <end position="207"/>
    </location>
</feature>
<organism evidence="5 6">
    <name type="scientific">Fragilariopsis cylindrus CCMP1102</name>
    <dbReference type="NCBI Taxonomy" id="635003"/>
    <lineage>
        <taxon>Eukaryota</taxon>
        <taxon>Sar</taxon>
        <taxon>Stramenopiles</taxon>
        <taxon>Ochrophyta</taxon>
        <taxon>Bacillariophyta</taxon>
        <taxon>Bacillariophyceae</taxon>
        <taxon>Bacillariophycidae</taxon>
        <taxon>Bacillariales</taxon>
        <taxon>Bacillariaceae</taxon>
        <taxon>Fragilariopsis</taxon>
    </lineage>
</organism>
<dbReference type="InterPro" id="IPR023231">
    <property type="entry name" value="GSKIP_dom_sf"/>
</dbReference>
<dbReference type="EMBL" id="KV784354">
    <property type="protein sequence ID" value="OEU20486.1"/>
    <property type="molecule type" value="Genomic_DNA"/>
</dbReference>
<evidence type="ECO:0000256" key="2">
    <source>
        <dbReference type="PROSITE-ProRule" id="PRU00339"/>
    </source>
</evidence>
<dbReference type="CDD" id="cd15466">
    <property type="entry name" value="CLU-central"/>
    <property type="match status" value="1"/>
</dbReference>
<dbReference type="Pfam" id="PF12807">
    <property type="entry name" value="eIF3_p135"/>
    <property type="match status" value="1"/>
</dbReference>
<feature type="repeat" description="TPR" evidence="2">
    <location>
        <begin position="1314"/>
        <end position="1347"/>
    </location>
</feature>
<dbReference type="Pfam" id="PF13236">
    <property type="entry name" value="CLU"/>
    <property type="match status" value="1"/>
</dbReference>
<dbReference type="InterPro" id="IPR025697">
    <property type="entry name" value="CLU_dom"/>
</dbReference>
<dbReference type="InterPro" id="IPR027523">
    <property type="entry name" value="CLU_prot"/>
</dbReference>
<accession>A0A1E7FQQ9</accession>
<feature type="compositionally biased region" description="Basic residues" evidence="3">
    <location>
        <begin position="254"/>
        <end position="264"/>
    </location>
</feature>
<dbReference type="SMART" id="SM00028">
    <property type="entry name" value="TPR"/>
    <property type="match status" value="2"/>
</dbReference>
<dbReference type="GO" id="GO:0005737">
    <property type="term" value="C:cytoplasm"/>
    <property type="evidence" value="ECO:0007669"/>
    <property type="project" value="TreeGrafter"/>
</dbReference>
<dbReference type="SUPFAM" id="SSF103107">
    <property type="entry name" value="Hypothetical protein c14orf129, hspc210"/>
    <property type="match status" value="1"/>
</dbReference>
<name>A0A1E7FQQ9_9STRA</name>
<dbReference type="OrthoDB" id="1414216at2759"/>
<dbReference type="PROSITE" id="PS51823">
    <property type="entry name" value="CLU"/>
    <property type="match status" value="1"/>
</dbReference>
<gene>
    <name evidence="5" type="ORF">FRACYDRAFT_180781</name>
</gene>
<feature type="region of interest" description="Disordered" evidence="3">
    <location>
        <begin position="816"/>
        <end position="845"/>
    </location>
</feature>
<sequence>MDDVIPLPPIRPEEPVQSIRAALSEIRGYSHLTNYRFVLENGVTSAKSSSSSSSSSTILSLPTGASPYTGLDSVISTRVVVKSFLQDGLELNDDSANNKTTTSDDKEVKVEVEEMVLDEFGDLSALVAHDDGEENNGLKDGSGFRIVLERYDIALIRDHIVRLRSLLDGNAPNSITLDEKEEKSVVPKQKQEKESIKAPPKDMPVFPAGKSLSPDIYDLKKFFYYACGEDPTLYLNDSSDTCTGSTKEKSTTTKNKKKNGKKRNSNTNANTNNLLTEGGYTDDISTEQLMKQIIPRLNEIEEKTRVVCNICYSGFHPPPQYRQFIGDLAYLEVTLPDGELVSISATSLGFYVNRSTLTKGDYKFNPSPAATPCFSHELLDCLLLHSKSFCDSWNEALEASEIRNELMAKINEDGPFHSFFRVAIRGDFPGYKKASVAAASEGIDALIQIPSWLVPVPRVQSEAENSWNRNCEHVYSPAKAEDDISNSFGVDVRGGSLRDWNEELQVAREMPMGSLLERIERARVLNKVLTDFGEAILLGVKAISDGQVTPMNPNEPLRSQVFLHNNIFFSRAVDAGLETFKVAKGDKAARKSASRDLHCLGALHRMERTGLHTLATVVVDYLGSRFVCQSILPGILSGEKTHTLLYGAVETGVPLVWDEEMHELFENTLGKGFMIATRPMPRQPLTPKRIAEIEDAKRASPLFVGNGNDKPVDDETNDSLSPTIDLCAPLEAKGIRGSDQRKYVLDMTRLTPRDANWVPKNDGGTGKWDSHLETNEAFVSNARIPENLYDEEWTLAVLRSELVSNYAQMKMAKYVQEKKEKDSTADDNDKSKEDKPAETDSAEKKDMSKDDIAYLNSLRFNVNVFLPEIQTLEGIDNDAFEQIKKDEEMVRNAAEYLWDNIIPGVTREIRLATVHTVPHDGKSLTDFIHQRGINCRYLGRLAKLAQMEEEKDRMQLNSFKNNQVSKLDRRKMPLFWLELLECEMVARAAKHVLDRYLSFTNCANVGSLSQLVASFLCALVSEGEETAAQTEKRMNKLGMNEPNEDELSGLTIFQTGQDVVTNIPLRSRRDVWTEIEDEIGRRFRYSLTIFNRVVPNDRTPYIPLLRRVCQRNGIRMAAKNYDVGSKCLCSDSGSGGPVVSSYPISALDIIDIVPLMKHAAAHSEGFVACGVAPTTGLPALHISLPDARATLESAHVYHNKKMLSRALDFAQEAAMLYQRVCDTPAHPGVVRCIDLMGSILYDAGEPAVAAANAGRALGFQTQISGFDSPDVINLHFVMFQCLLAAGEASKAIKHIKAAIYLMELIGGKNHLELPNAYHKIGTVYHGMNDLETALRFYQKATSLDSCDRLLEAMISKSSALVLAGVGNFKLAVVNEKRAYQLFSVLLGENHTLAKQSDQALNNFARAAVAHGTLVVDKQKKQKEEDAAEAIAFEMITEEVAEEVKKRKKKNKKKKGKK</sequence>
<keyword evidence="1" id="KW-0963">Cytoplasm</keyword>
<dbReference type="PANTHER" id="PTHR12601:SF6">
    <property type="entry name" value="CLUSTERED MITOCHONDRIA PROTEIN HOMOLOG"/>
    <property type="match status" value="1"/>
</dbReference>
<evidence type="ECO:0000256" key="3">
    <source>
        <dbReference type="SAM" id="MobiDB-lite"/>
    </source>
</evidence>
<dbReference type="Pfam" id="PF13424">
    <property type="entry name" value="TPR_12"/>
    <property type="match status" value="1"/>
</dbReference>
<keyword evidence="2" id="KW-0802">TPR repeat</keyword>
<feature type="compositionally biased region" description="Low complexity" evidence="3">
    <location>
        <begin position="265"/>
        <end position="276"/>
    </location>
</feature>
<dbReference type="PROSITE" id="PS50005">
    <property type="entry name" value="TPR"/>
    <property type="match status" value="1"/>
</dbReference>
<dbReference type="KEGG" id="fcy:FRACYDRAFT_180781"/>
<dbReference type="InParanoid" id="A0A1E7FQQ9"/>
<dbReference type="SUPFAM" id="SSF48452">
    <property type="entry name" value="TPR-like"/>
    <property type="match status" value="2"/>
</dbReference>
<evidence type="ECO:0000313" key="5">
    <source>
        <dbReference type="EMBL" id="OEU20486.1"/>
    </source>
</evidence>
<evidence type="ECO:0000256" key="1">
    <source>
        <dbReference type="ARBA" id="ARBA00022490"/>
    </source>
</evidence>